<organism evidence="2 3">
    <name type="scientific">Dendrobium catenatum</name>
    <dbReference type="NCBI Taxonomy" id="906689"/>
    <lineage>
        <taxon>Eukaryota</taxon>
        <taxon>Viridiplantae</taxon>
        <taxon>Streptophyta</taxon>
        <taxon>Embryophyta</taxon>
        <taxon>Tracheophyta</taxon>
        <taxon>Spermatophyta</taxon>
        <taxon>Magnoliopsida</taxon>
        <taxon>Liliopsida</taxon>
        <taxon>Asparagales</taxon>
        <taxon>Orchidaceae</taxon>
        <taxon>Epidendroideae</taxon>
        <taxon>Malaxideae</taxon>
        <taxon>Dendrobiinae</taxon>
        <taxon>Dendrobium</taxon>
    </lineage>
</organism>
<keyword evidence="3" id="KW-1185">Reference proteome</keyword>
<feature type="compositionally biased region" description="Basic and acidic residues" evidence="1">
    <location>
        <begin position="52"/>
        <end position="65"/>
    </location>
</feature>
<evidence type="ECO:0000313" key="2">
    <source>
        <dbReference type="EMBL" id="PKU76663.1"/>
    </source>
</evidence>
<dbReference type="EMBL" id="KZ502537">
    <property type="protein sequence ID" value="PKU76663.1"/>
    <property type="molecule type" value="Genomic_DNA"/>
</dbReference>
<dbReference type="AlphaFoldDB" id="A0A2I0WLY5"/>
<evidence type="ECO:0000313" key="3">
    <source>
        <dbReference type="Proteomes" id="UP000233837"/>
    </source>
</evidence>
<reference evidence="2 3" key="2">
    <citation type="journal article" date="2017" name="Nature">
        <title>The Apostasia genome and the evolution of orchids.</title>
        <authorList>
            <person name="Zhang G.Q."/>
            <person name="Liu K.W."/>
            <person name="Li Z."/>
            <person name="Lohaus R."/>
            <person name="Hsiao Y.Y."/>
            <person name="Niu S.C."/>
            <person name="Wang J.Y."/>
            <person name="Lin Y.C."/>
            <person name="Xu Q."/>
            <person name="Chen L.J."/>
            <person name="Yoshida K."/>
            <person name="Fujiwara S."/>
            <person name="Wang Z.W."/>
            <person name="Zhang Y.Q."/>
            <person name="Mitsuda N."/>
            <person name="Wang M."/>
            <person name="Liu G.H."/>
            <person name="Pecoraro L."/>
            <person name="Huang H.X."/>
            <person name="Xiao X.J."/>
            <person name="Lin M."/>
            <person name="Wu X.Y."/>
            <person name="Wu W.L."/>
            <person name="Chen Y.Y."/>
            <person name="Chang S.B."/>
            <person name="Sakamoto S."/>
            <person name="Ohme-Takagi M."/>
            <person name="Yagi M."/>
            <person name="Zeng S.J."/>
            <person name="Shen C.Y."/>
            <person name="Yeh C.M."/>
            <person name="Luo Y.B."/>
            <person name="Tsai W.C."/>
            <person name="Van de Peer Y."/>
            <person name="Liu Z.J."/>
        </authorList>
    </citation>
    <scope>NUCLEOTIDE SEQUENCE [LARGE SCALE GENOMIC DNA]</scope>
    <source>
        <tissue evidence="2">The whole plant</tissue>
    </source>
</reference>
<name>A0A2I0WLY5_9ASPA</name>
<evidence type="ECO:0000256" key="1">
    <source>
        <dbReference type="SAM" id="MobiDB-lite"/>
    </source>
</evidence>
<feature type="region of interest" description="Disordered" evidence="1">
    <location>
        <begin position="45"/>
        <end position="68"/>
    </location>
</feature>
<sequence>MWPEAKEGGAFAVGLGSLELKWRMLVDEMMCGIRERVCSRRLWEEPEPAGWGKKEERNEEDKPRATDSSNDWWVLLLPSPWAFSLTSL</sequence>
<protein>
    <submittedName>
        <fullName evidence="2">Uncharacterized protein</fullName>
    </submittedName>
</protein>
<accession>A0A2I0WLY5</accession>
<gene>
    <name evidence="2" type="ORF">MA16_Dca001268</name>
</gene>
<reference evidence="2 3" key="1">
    <citation type="journal article" date="2016" name="Sci. Rep.">
        <title>The Dendrobium catenatum Lindl. genome sequence provides insights into polysaccharide synthase, floral development and adaptive evolution.</title>
        <authorList>
            <person name="Zhang G.Q."/>
            <person name="Xu Q."/>
            <person name="Bian C."/>
            <person name="Tsai W.C."/>
            <person name="Yeh C.M."/>
            <person name="Liu K.W."/>
            <person name="Yoshida K."/>
            <person name="Zhang L.S."/>
            <person name="Chang S.B."/>
            <person name="Chen F."/>
            <person name="Shi Y."/>
            <person name="Su Y.Y."/>
            <person name="Zhang Y.Q."/>
            <person name="Chen L.J."/>
            <person name="Yin Y."/>
            <person name="Lin M."/>
            <person name="Huang H."/>
            <person name="Deng H."/>
            <person name="Wang Z.W."/>
            <person name="Zhu S.L."/>
            <person name="Zhao X."/>
            <person name="Deng C."/>
            <person name="Niu S.C."/>
            <person name="Huang J."/>
            <person name="Wang M."/>
            <person name="Liu G.H."/>
            <person name="Yang H.J."/>
            <person name="Xiao X.J."/>
            <person name="Hsiao Y.Y."/>
            <person name="Wu W.L."/>
            <person name="Chen Y.Y."/>
            <person name="Mitsuda N."/>
            <person name="Ohme-Takagi M."/>
            <person name="Luo Y.B."/>
            <person name="Van de Peer Y."/>
            <person name="Liu Z.J."/>
        </authorList>
    </citation>
    <scope>NUCLEOTIDE SEQUENCE [LARGE SCALE GENOMIC DNA]</scope>
    <source>
        <tissue evidence="2">The whole plant</tissue>
    </source>
</reference>
<proteinExistence type="predicted"/>
<dbReference type="Proteomes" id="UP000233837">
    <property type="component" value="Unassembled WGS sequence"/>
</dbReference>